<accession>A0A1X1YJ75</accession>
<gene>
    <name evidence="1" type="ORF">AWC14_19590</name>
</gene>
<dbReference type="Proteomes" id="UP000193487">
    <property type="component" value="Unassembled WGS sequence"/>
</dbReference>
<name>A0A1X1YJ75_9MYCO</name>
<protein>
    <submittedName>
        <fullName evidence="1">Uncharacterized protein</fullName>
    </submittedName>
</protein>
<proteinExistence type="predicted"/>
<sequence length="85" mass="9048">MNTDTAGSTTPGAAHPGWLLIAPDNRPYAWYSYDRVLSYDEISAMARFEPSDSVRDDMVRAGWAVCAGSGVELVGDGCAFTKASA</sequence>
<dbReference type="AlphaFoldDB" id="A0A1X1YJ75"/>
<organism evidence="1 2">
    <name type="scientific">Mycobacterium kyorinense</name>
    <dbReference type="NCBI Taxonomy" id="487514"/>
    <lineage>
        <taxon>Bacteria</taxon>
        <taxon>Bacillati</taxon>
        <taxon>Actinomycetota</taxon>
        <taxon>Actinomycetes</taxon>
        <taxon>Mycobacteriales</taxon>
        <taxon>Mycobacteriaceae</taxon>
        <taxon>Mycobacterium</taxon>
    </lineage>
</organism>
<dbReference type="OrthoDB" id="9859355at2"/>
<keyword evidence="2" id="KW-1185">Reference proteome</keyword>
<reference evidence="1 2" key="1">
    <citation type="submission" date="2016-01" db="EMBL/GenBank/DDBJ databases">
        <title>The new phylogeny of the genus Mycobacterium.</title>
        <authorList>
            <person name="Tarcisio F."/>
            <person name="Conor M."/>
            <person name="Antonella G."/>
            <person name="Elisabetta G."/>
            <person name="Giulia F.S."/>
            <person name="Sara T."/>
            <person name="Anna F."/>
            <person name="Clotilde B."/>
            <person name="Roberto B."/>
            <person name="Veronica D.S."/>
            <person name="Fabio R."/>
            <person name="Monica P."/>
            <person name="Olivier J."/>
            <person name="Enrico T."/>
            <person name="Nicola S."/>
        </authorList>
    </citation>
    <scope>NUCLEOTIDE SEQUENCE [LARGE SCALE GENOMIC DNA]</scope>
    <source>
        <strain evidence="1 2">DSM 45166</strain>
    </source>
</reference>
<comment type="caution">
    <text evidence="1">The sequence shown here is derived from an EMBL/GenBank/DDBJ whole genome shotgun (WGS) entry which is preliminary data.</text>
</comment>
<evidence type="ECO:0000313" key="1">
    <source>
        <dbReference type="EMBL" id="ORW11114.1"/>
    </source>
</evidence>
<dbReference type="RefSeq" id="WP_045377876.1">
    <property type="nucleotide sequence ID" value="NZ_BBKA01000045.1"/>
</dbReference>
<dbReference type="EMBL" id="LQPE01000010">
    <property type="protein sequence ID" value="ORW11114.1"/>
    <property type="molecule type" value="Genomic_DNA"/>
</dbReference>
<evidence type="ECO:0000313" key="2">
    <source>
        <dbReference type="Proteomes" id="UP000193487"/>
    </source>
</evidence>